<dbReference type="InterPro" id="IPR002579">
    <property type="entry name" value="Met_Sox_Rdtase_MsrB_dom"/>
</dbReference>
<dbReference type="GO" id="GO:0030091">
    <property type="term" value="P:protein repair"/>
    <property type="evidence" value="ECO:0007669"/>
    <property type="project" value="InterPro"/>
</dbReference>
<dbReference type="EC" id="1.8.4.12" evidence="6"/>
<dbReference type="GO" id="GO:0033743">
    <property type="term" value="F:peptide-methionine (R)-S-oxide reductase activity"/>
    <property type="evidence" value="ECO:0007669"/>
    <property type="project" value="UniProtKB-UniRule"/>
</dbReference>
<reference evidence="8 9" key="1">
    <citation type="submission" date="2021-05" db="EMBL/GenBank/DDBJ databases">
        <title>A novel Methanospirillum isolate from a pyrite-forming mixed culture.</title>
        <authorList>
            <person name="Bunk B."/>
            <person name="Sproer C."/>
            <person name="Spring S."/>
            <person name="Pester M."/>
        </authorList>
    </citation>
    <scope>NUCLEOTIDE SEQUENCE [LARGE SCALE GENOMIC DNA]</scope>
    <source>
        <strain evidence="8 9">J.3.6.1-F.2.7.3</strain>
    </source>
</reference>
<keyword evidence="2 6" id="KW-0479">Metal-binding</keyword>
<dbReference type="FunFam" id="2.170.150.20:FF:000001">
    <property type="entry name" value="Peptide methionine sulfoxide reductase MsrB"/>
    <property type="match status" value="1"/>
</dbReference>
<evidence type="ECO:0000259" key="7">
    <source>
        <dbReference type="PROSITE" id="PS51790"/>
    </source>
</evidence>
<feature type="active site" description="Nucleophile" evidence="6">
    <location>
        <position position="138"/>
    </location>
</feature>
<keyword evidence="3 6" id="KW-0862">Zinc</keyword>
<evidence type="ECO:0000256" key="1">
    <source>
        <dbReference type="ARBA" id="ARBA00007174"/>
    </source>
</evidence>
<dbReference type="PANTHER" id="PTHR10173:SF52">
    <property type="entry name" value="METHIONINE-R-SULFOXIDE REDUCTASE B1"/>
    <property type="match status" value="1"/>
</dbReference>
<organism evidence="8 9">
    <name type="scientific">Methanospirillum purgamenti</name>
    <dbReference type="NCBI Taxonomy" id="2834276"/>
    <lineage>
        <taxon>Archaea</taxon>
        <taxon>Methanobacteriati</taxon>
        <taxon>Methanobacteriota</taxon>
        <taxon>Stenosarchaea group</taxon>
        <taxon>Methanomicrobia</taxon>
        <taxon>Methanomicrobiales</taxon>
        <taxon>Methanospirillaceae</taxon>
        <taxon>Methanospirillum</taxon>
    </lineage>
</organism>
<comment type="similarity">
    <text evidence="1 6">Belongs to the MsrB Met sulfoxide reductase family.</text>
</comment>
<feature type="binding site" evidence="6">
    <location>
        <position position="66"/>
    </location>
    <ligand>
        <name>Zn(2+)</name>
        <dbReference type="ChEBI" id="CHEBI:29105"/>
    </ligand>
</feature>
<evidence type="ECO:0000256" key="4">
    <source>
        <dbReference type="ARBA" id="ARBA00023002"/>
    </source>
</evidence>
<feature type="binding site" evidence="6">
    <location>
        <position position="118"/>
    </location>
    <ligand>
        <name>Zn(2+)</name>
        <dbReference type="ChEBI" id="CHEBI:29105"/>
    </ligand>
</feature>
<protein>
    <recommendedName>
        <fullName evidence="6">Peptide methionine sulfoxide reductase MsrB</fullName>
        <ecNumber evidence="6">1.8.4.12</ecNumber>
    </recommendedName>
    <alternativeName>
        <fullName evidence="6">Peptide-methionine (R)-S-oxide reductase</fullName>
    </alternativeName>
</protein>
<evidence type="ECO:0000313" key="9">
    <source>
        <dbReference type="Proteomes" id="UP000680656"/>
    </source>
</evidence>
<feature type="binding site" evidence="6">
    <location>
        <position position="69"/>
    </location>
    <ligand>
        <name>Zn(2+)</name>
        <dbReference type="ChEBI" id="CHEBI:29105"/>
    </ligand>
</feature>
<dbReference type="RefSeq" id="WP_214420142.1">
    <property type="nucleotide sequence ID" value="NZ_CP075546.1"/>
</dbReference>
<evidence type="ECO:0000256" key="6">
    <source>
        <dbReference type="HAMAP-Rule" id="MF_01400"/>
    </source>
</evidence>
<accession>A0A8E7AXS9</accession>
<dbReference type="PROSITE" id="PS51790">
    <property type="entry name" value="MSRB"/>
    <property type="match status" value="1"/>
</dbReference>
<proteinExistence type="inferred from homology"/>
<gene>
    <name evidence="6 8" type="primary">msrB</name>
    <name evidence="8" type="ORF">KHC33_02075</name>
</gene>
<name>A0A8E7AXS9_9EURY</name>
<dbReference type="GO" id="GO:0008270">
    <property type="term" value="F:zinc ion binding"/>
    <property type="evidence" value="ECO:0007669"/>
    <property type="project" value="UniProtKB-UniRule"/>
</dbReference>
<evidence type="ECO:0000256" key="2">
    <source>
        <dbReference type="ARBA" id="ARBA00022723"/>
    </source>
</evidence>
<dbReference type="GO" id="GO:0006979">
    <property type="term" value="P:response to oxidative stress"/>
    <property type="evidence" value="ECO:0007669"/>
    <property type="project" value="InterPro"/>
</dbReference>
<dbReference type="InterPro" id="IPR028427">
    <property type="entry name" value="Met_Sox_Rdtase_MsrB"/>
</dbReference>
<feature type="binding site" evidence="6">
    <location>
        <position position="115"/>
    </location>
    <ligand>
        <name>Zn(2+)</name>
        <dbReference type="ChEBI" id="CHEBI:29105"/>
    </ligand>
</feature>
<evidence type="ECO:0000256" key="5">
    <source>
        <dbReference type="ARBA" id="ARBA00048488"/>
    </source>
</evidence>
<evidence type="ECO:0000313" key="8">
    <source>
        <dbReference type="EMBL" id="QVV89345.1"/>
    </source>
</evidence>
<dbReference type="PANTHER" id="PTHR10173">
    <property type="entry name" value="METHIONINE SULFOXIDE REDUCTASE"/>
    <property type="match status" value="1"/>
</dbReference>
<dbReference type="NCBIfam" id="TIGR00357">
    <property type="entry name" value="peptide-methionine (R)-S-oxide reductase MsrB"/>
    <property type="match status" value="1"/>
</dbReference>
<dbReference type="Pfam" id="PF01641">
    <property type="entry name" value="SelR"/>
    <property type="match status" value="1"/>
</dbReference>
<comment type="catalytic activity">
    <reaction evidence="5 6">
        <text>L-methionyl-[protein] + [thioredoxin]-disulfide + H2O = L-methionyl-(R)-S-oxide-[protein] + [thioredoxin]-dithiol</text>
        <dbReference type="Rhea" id="RHEA:24164"/>
        <dbReference type="Rhea" id="RHEA-COMP:10698"/>
        <dbReference type="Rhea" id="RHEA-COMP:10700"/>
        <dbReference type="Rhea" id="RHEA-COMP:12313"/>
        <dbReference type="Rhea" id="RHEA-COMP:12314"/>
        <dbReference type="ChEBI" id="CHEBI:15377"/>
        <dbReference type="ChEBI" id="CHEBI:16044"/>
        <dbReference type="ChEBI" id="CHEBI:29950"/>
        <dbReference type="ChEBI" id="CHEBI:45764"/>
        <dbReference type="ChEBI" id="CHEBI:50058"/>
        <dbReference type="EC" id="1.8.4.12"/>
    </reaction>
</comment>
<keyword evidence="4 6" id="KW-0560">Oxidoreductase</keyword>
<dbReference type="KEGG" id="mrtj:KHC33_02075"/>
<sequence length="156" mass="17216">MAHPDLIPIYHADIGKMRDVKRIVRTDEEWENILNPIAYDVARKGGTEPAFSGAYYATKTPGLYRCGCCGTDLFSSVDKFDSGTGWPSFSNPVSLRNIKSRQDLSHGMNRVEVLCACCDAHLGHVFDDGPPPSGLRYCMNSASLLFFPGVIAIRQE</sequence>
<dbReference type="GeneID" id="65095933"/>
<dbReference type="AlphaFoldDB" id="A0A8E7AXS9"/>
<comment type="cofactor">
    <cofactor evidence="6">
        <name>Zn(2+)</name>
        <dbReference type="ChEBI" id="CHEBI:29105"/>
    </cofactor>
    <text evidence="6">Binds 1 zinc ion per subunit. The zinc ion is important for the structural integrity of the protein.</text>
</comment>
<dbReference type="InterPro" id="IPR011057">
    <property type="entry name" value="Mss4-like_sf"/>
</dbReference>
<dbReference type="SUPFAM" id="SSF51316">
    <property type="entry name" value="Mss4-like"/>
    <property type="match status" value="1"/>
</dbReference>
<evidence type="ECO:0000256" key="3">
    <source>
        <dbReference type="ARBA" id="ARBA00022833"/>
    </source>
</evidence>
<dbReference type="GO" id="GO:0005737">
    <property type="term" value="C:cytoplasm"/>
    <property type="evidence" value="ECO:0007669"/>
    <property type="project" value="TreeGrafter"/>
</dbReference>
<dbReference type="Gene3D" id="2.170.150.20">
    <property type="entry name" value="Peptide methionine sulfoxide reductase"/>
    <property type="match status" value="1"/>
</dbReference>
<dbReference type="HAMAP" id="MF_01400">
    <property type="entry name" value="MsrB"/>
    <property type="match status" value="1"/>
</dbReference>
<keyword evidence="9" id="KW-1185">Reference proteome</keyword>
<feature type="domain" description="MsrB" evidence="7">
    <location>
        <begin position="27"/>
        <end position="149"/>
    </location>
</feature>
<dbReference type="Proteomes" id="UP000680656">
    <property type="component" value="Chromosome"/>
</dbReference>
<dbReference type="EMBL" id="CP075546">
    <property type="protein sequence ID" value="QVV89345.1"/>
    <property type="molecule type" value="Genomic_DNA"/>
</dbReference>